<dbReference type="EMBL" id="FUEG01000038">
    <property type="protein sequence ID" value="SJL16802.1"/>
    <property type="molecule type" value="Genomic_DNA"/>
</dbReference>
<evidence type="ECO:0000313" key="3">
    <source>
        <dbReference type="Proteomes" id="UP000219338"/>
    </source>
</evidence>
<organism evidence="2 3">
    <name type="scientific">Armillaria ostoyae</name>
    <name type="common">Armillaria root rot fungus</name>
    <dbReference type="NCBI Taxonomy" id="47428"/>
    <lineage>
        <taxon>Eukaryota</taxon>
        <taxon>Fungi</taxon>
        <taxon>Dikarya</taxon>
        <taxon>Basidiomycota</taxon>
        <taxon>Agaricomycotina</taxon>
        <taxon>Agaricomycetes</taxon>
        <taxon>Agaricomycetidae</taxon>
        <taxon>Agaricales</taxon>
        <taxon>Marasmiineae</taxon>
        <taxon>Physalacriaceae</taxon>
        <taxon>Armillaria</taxon>
    </lineage>
</organism>
<evidence type="ECO:0000313" key="2">
    <source>
        <dbReference type="EMBL" id="SJL16802.1"/>
    </source>
</evidence>
<proteinExistence type="predicted"/>
<dbReference type="STRING" id="47428.A0A284S715"/>
<sequence>MPPREVVFENVVITDVDAGASSNNLCAAVVRHIKRKGGAYLELLHDPEPVEEFYNPSLFPMMYPTLFPYGIGGLENHARAKLIALKTHVKYLFSLNDTRFQRHHSFQFSIFNMLQRRLMLLHTSLKVKRSNFASVASRFACVSSDAIHIVAERVSRGDHTTCNNEDKCQALALMKEVRAVTTNVAGSSSSRTVMRNEIHGLMMDQGLPNFYLTINPADVYNPVVKFLSGEEIDVNNLLPGDVLNYRDQSLLVAKNSAVATRFFNVYMKAFIKCILAYTPEEFCLDEGVLGITKAYYGCVEAQGQGTLHCHMLVWVYGALDPNEIKSRIMTAGDDEFKTRLFQFLDDSMSNSVPDIPMDCDTILSDGFHAVSM</sequence>
<evidence type="ECO:0000259" key="1">
    <source>
        <dbReference type="Pfam" id="PF14214"/>
    </source>
</evidence>
<dbReference type="OMA" id="DQRIEND"/>
<dbReference type="AlphaFoldDB" id="A0A284S715"/>
<reference evidence="3" key="1">
    <citation type="journal article" date="2017" name="Nat. Ecol. Evol.">
        <title>Genome expansion and lineage-specific genetic innovations in the forest pathogenic fungi Armillaria.</title>
        <authorList>
            <person name="Sipos G."/>
            <person name="Prasanna A.N."/>
            <person name="Walter M.C."/>
            <person name="O'Connor E."/>
            <person name="Balint B."/>
            <person name="Krizsan K."/>
            <person name="Kiss B."/>
            <person name="Hess J."/>
            <person name="Varga T."/>
            <person name="Slot J."/>
            <person name="Riley R."/>
            <person name="Boka B."/>
            <person name="Rigling D."/>
            <person name="Barry K."/>
            <person name="Lee J."/>
            <person name="Mihaltcheva S."/>
            <person name="LaButti K."/>
            <person name="Lipzen A."/>
            <person name="Waldron R."/>
            <person name="Moloney N.M."/>
            <person name="Sperisen C."/>
            <person name="Kredics L."/>
            <person name="Vagvoelgyi C."/>
            <person name="Patrignani A."/>
            <person name="Fitzpatrick D."/>
            <person name="Nagy I."/>
            <person name="Doyle S."/>
            <person name="Anderson J.B."/>
            <person name="Grigoriev I.V."/>
            <person name="Gueldener U."/>
            <person name="Muensterkoetter M."/>
            <person name="Nagy L.G."/>
        </authorList>
    </citation>
    <scope>NUCLEOTIDE SEQUENCE [LARGE SCALE GENOMIC DNA]</scope>
    <source>
        <strain evidence="3">C18/9</strain>
    </source>
</reference>
<feature type="domain" description="Helitron helicase-like" evidence="1">
    <location>
        <begin position="89"/>
        <end position="313"/>
    </location>
</feature>
<name>A0A284S715_ARMOS</name>
<dbReference type="InterPro" id="IPR025476">
    <property type="entry name" value="Helitron_helicase-like"/>
</dbReference>
<dbReference type="OrthoDB" id="432234at2759"/>
<keyword evidence="3" id="KW-1185">Reference proteome</keyword>
<protein>
    <recommendedName>
        <fullName evidence="1">Helitron helicase-like domain-containing protein</fullName>
    </recommendedName>
</protein>
<gene>
    <name evidence="2" type="ORF">ARMOST_20331</name>
</gene>
<dbReference type="Proteomes" id="UP000219338">
    <property type="component" value="Unassembled WGS sequence"/>
</dbReference>
<accession>A0A284S715</accession>
<dbReference type="Pfam" id="PF14214">
    <property type="entry name" value="Helitron_like_N"/>
    <property type="match status" value="1"/>
</dbReference>